<dbReference type="Proteomes" id="UP000186922">
    <property type="component" value="Unassembled WGS sequence"/>
</dbReference>
<feature type="region of interest" description="Disordered" evidence="1">
    <location>
        <begin position="52"/>
        <end position="79"/>
    </location>
</feature>
<dbReference type="EMBL" id="BDGG01000001">
    <property type="protein sequence ID" value="GAU89103.1"/>
    <property type="molecule type" value="Genomic_DNA"/>
</dbReference>
<sequence length="79" mass="8524">MSTKLQRKHPQSGAEQRENSREESAAEQTATEEARQTARAIKVMMGQVEACTTSLQETDGQPADGPLSTVKGSNHALAR</sequence>
<feature type="compositionally biased region" description="Basic and acidic residues" evidence="1">
    <location>
        <begin position="15"/>
        <end position="24"/>
    </location>
</feature>
<proteinExistence type="predicted"/>
<feature type="compositionally biased region" description="Basic residues" evidence="1">
    <location>
        <begin position="1"/>
        <end position="10"/>
    </location>
</feature>
<dbReference type="AlphaFoldDB" id="A0A1D1URX0"/>
<accession>A0A1D1URX0</accession>
<gene>
    <name evidence="2" type="primary">RvY_01694-1</name>
    <name evidence="2" type="synonym">RvY_01694.1</name>
    <name evidence="2" type="ORF">RvY_01694</name>
</gene>
<keyword evidence="3" id="KW-1185">Reference proteome</keyword>
<protein>
    <submittedName>
        <fullName evidence="2">Uncharacterized protein</fullName>
    </submittedName>
</protein>
<comment type="caution">
    <text evidence="2">The sequence shown here is derived from an EMBL/GenBank/DDBJ whole genome shotgun (WGS) entry which is preliminary data.</text>
</comment>
<evidence type="ECO:0000313" key="2">
    <source>
        <dbReference type="EMBL" id="GAU89103.1"/>
    </source>
</evidence>
<evidence type="ECO:0000256" key="1">
    <source>
        <dbReference type="SAM" id="MobiDB-lite"/>
    </source>
</evidence>
<feature type="region of interest" description="Disordered" evidence="1">
    <location>
        <begin position="1"/>
        <end position="37"/>
    </location>
</feature>
<organism evidence="2 3">
    <name type="scientific">Ramazzottius varieornatus</name>
    <name type="common">Water bear</name>
    <name type="synonym">Tardigrade</name>
    <dbReference type="NCBI Taxonomy" id="947166"/>
    <lineage>
        <taxon>Eukaryota</taxon>
        <taxon>Metazoa</taxon>
        <taxon>Ecdysozoa</taxon>
        <taxon>Tardigrada</taxon>
        <taxon>Eutardigrada</taxon>
        <taxon>Parachela</taxon>
        <taxon>Hypsibioidea</taxon>
        <taxon>Ramazzottiidae</taxon>
        <taxon>Ramazzottius</taxon>
    </lineage>
</organism>
<name>A0A1D1URX0_RAMVA</name>
<reference evidence="2 3" key="1">
    <citation type="journal article" date="2016" name="Nat. Commun.">
        <title>Extremotolerant tardigrade genome and improved radiotolerance of human cultured cells by tardigrade-unique protein.</title>
        <authorList>
            <person name="Hashimoto T."/>
            <person name="Horikawa D.D."/>
            <person name="Saito Y."/>
            <person name="Kuwahara H."/>
            <person name="Kozuka-Hata H."/>
            <person name="Shin-I T."/>
            <person name="Minakuchi Y."/>
            <person name="Ohishi K."/>
            <person name="Motoyama A."/>
            <person name="Aizu T."/>
            <person name="Enomoto A."/>
            <person name="Kondo K."/>
            <person name="Tanaka S."/>
            <person name="Hara Y."/>
            <person name="Koshikawa S."/>
            <person name="Sagara H."/>
            <person name="Miura T."/>
            <person name="Yokobori S."/>
            <person name="Miyagawa K."/>
            <person name="Suzuki Y."/>
            <person name="Kubo T."/>
            <person name="Oyama M."/>
            <person name="Kohara Y."/>
            <person name="Fujiyama A."/>
            <person name="Arakawa K."/>
            <person name="Katayama T."/>
            <person name="Toyoda A."/>
            <person name="Kunieda T."/>
        </authorList>
    </citation>
    <scope>NUCLEOTIDE SEQUENCE [LARGE SCALE GENOMIC DNA]</scope>
    <source>
        <strain evidence="2 3">YOKOZUNA-1</strain>
    </source>
</reference>
<evidence type="ECO:0000313" key="3">
    <source>
        <dbReference type="Proteomes" id="UP000186922"/>
    </source>
</evidence>